<sequence length="208" mass="22440">MHQQSVDGTPAVNPMVFLYPKDKKTAALDLQYFFGPGLLVAPVTEEDATSVGVYLPDDTFYDWDGRISRYLCAAGVIFPVRAEAAMTTTELRTKPFEIIVAIGRDGKASGSLYVDDGISVTQKATTSIKFTYAKGVLAVSGSFGYTKDLRLSKVTFLGLSKSHGAKRAVESFNVAGQTVQANVNVENDVVTIDVDEDLTHAFTVKVNA</sequence>
<name>A0ACC2HSA5_9PEZI</name>
<reference evidence="1" key="1">
    <citation type="submission" date="2022-11" db="EMBL/GenBank/DDBJ databases">
        <title>Genome Sequence of Nemania bipapillata.</title>
        <authorList>
            <person name="Buettner E."/>
        </authorList>
    </citation>
    <scope>NUCLEOTIDE SEQUENCE</scope>
    <source>
        <strain evidence="1">CP14</strain>
    </source>
</reference>
<proteinExistence type="predicted"/>
<keyword evidence="2" id="KW-1185">Reference proteome</keyword>
<evidence type="ECO:0000313" key="1">
    <source>
        <dbReference type="EMBL" id="KAJ8105957.1"/>
    </source>
</evidence>
<dbReference type="Proteomes" id="UP001153334">
    <property type="component" value="Unassembled WGS sequence"/>
</dbReference>
<organism evidence="1 2">
    <name type="scientific">Nemania bipapillata</name>
    <dbReference type="NCBI Taxonomy" id="110536"/>
    <lineage>
        <taxon>Eukaryota</taxon>
        <taxon>Fungi</taxon>
        <taxon>Dikarya</taxon>
        <taxon>Ascomycota</taxon>
        <taxon>Pezizomycotina</taxon>
        <taxon>Sordariomycetes</taxon>
        <taxon>Xylariomycetidae</taxon>
        <taxon>Xylariales</taxon>
        <taxon>Xylariaceae</taxon>
        <taxon>Nemania</taxon>
    </lineage>
</organism>
<accession>A0ACC2HSA5</accession>
<gene>
    <name evidence="1" type="ORF">ONZ43_g7225</name>
</gene>
<protein>
    <submittedName>
        <fullName evidence="1">Uncharacterized protein</fullName>
    </submittedName>
</protein>
<dbReference type="EMBL" id="JAPESX010003009">
    <property type="protein sequence ID" value="KAJ8105957.1"/>
    <property type="molecule type" value="Genomic_DNA"/>
</dbReference>
<evidence type="ECO:0000313" key="2">
    <source>
        <dbReference type="Proteomes" id="UP001153334"/>
    </source>
</evidence>
<comment type="caution">
    <text evidence="1">The sequence shown here is derived from an EMBL/GenBank/DDBJ whole genome shotgun (WGS) entry which is preliminary data.</text>
</comment>